<name>A0A0L0W4D7_9BASI</name>
<dbReference type="EMBL" id="AJIL01000003">
    <property type="protein sequence ID" value="KNF06408.1"/>
    <property type="molecule type" value="Genomic_DNA"/>
</dbReference>
<dbReference type="AlphaFoldDB" id="A0A0L0W4D7"/>
<evidence type="ECO:0000313" key="2">
    <source>
        <dbReference type="Proteomes" id="UP000054564"/>
    </source>
</evidence>
<reference evidence="2" key="1">
    <citation type="submission" date="2014-03" db="EMBL/GenBank/DDBJ databases">
        <title>The Genome Sequence of Puccinia striiformis f. sp. tritici PST-78.</title>
        <authorList>
            <consortium name="The Broad Institute Genome Sequencing Platform"/>
            <person name="Cuomo C."/>
            <person name="Hulbert S."/>
            <person name="Chen X."/>
            <person name="Walker B."/>
            <person name="Young S.K."/>
            <person name="Zeng Q."/>
            <person name="Gargeya S."/>
            <person name="Fitzgerald M."/>
            <person name="Haas B."/>
            <person name="Abouelleil A."/>
            <person name="Alvarado L."/>
            <person name="Arachchi H.M."/>
            <person name="Berlin A.M."/>
            <person name="Chapman S.B."/>
            <person name="Goldberg J."/>
            <person name="Griggs A."/>
            <person name="Gujja S."/>
            <person name="Hansen M."/>
            <person name="Howarth C."/>
            <person name="Imamovic A."/>
            <person name="Larimer J."/>
            <person name="McCowan C."/>
            <person name="Montmayeur A."/>
            <person name="Murphy C."/>
            <person name="Neiman D."/>
            <person name="Pearson M."/>
            <person name="Priest M."/>
            <person name="Roberts A."/>
            <person name="Saif S."/>
            <person name="Shea T."/>
            <person name="Sisk P."/>
            <person name="Sykes S."/>
            <person name="Wortman J."/>
            <person name="Nusbaum C."/>
            <person name="Birren B."/>
        </authorList>
    </citation>
    <scope>NUCLEOTIDE SEQUENCE [LARGE SCALE GENOMIC DNA]</scope>
    <source>
        <strain evidence="2">race PST-78</strain>
    </source>
</reference>
<dbReference type="OrthoDB" id="2502106at2759"/>
<organism evidence="1 2">
    <name type="scientific">Puccinia striiformis f. sp. tritici PST-78</name>
    <dbReference type="NCBI Taxonomy" id="1165861"/>
    <lineage>
        <taxon>Eukaryota</taxon>
        <taxon>Fungi</taxon>
        <taxon>Dikarya</taxon>
        <taxon>Basidiomycota</taxon>
        <taxon>Pucciniomycotina</taxon>
        <taxon>Pucciniomycetes</taxon>
        <taxon>Pucciniales</taxon>
        <taxon>Pucciniaceae</taxon>
        <taxon>Puccinia</taxon>
    </lineage>
</organism>
<evidence type="ECO:0000313" key="1">
    <source>
        <dbReference type="EMBL" id="KNF06408.1"/>
    </source>
</evidence>
<comment type="caution">
    <text evidence="1">The sequence shown here is derived from an EMBL/GenBank/DDBJ whole genome shotgun (WGS) entry which is preliminary data.</text>
</comment>
<proteinExistence type="predicted"/>
<keyword evidence="2" id="KW-1185">Reference proteome</keyword>
<dbReference type="Proteomes" id="UP000054564">
    <property type="component" value="Unassembled WGS sequence"/>
</dbReference>
<protein>
    <submittedName>
        <fullName evidence="1">Uncharacterized protein</fullName>
    </submittedName>
</protein>
<gene>
    <name evidence="1" type="ORF">PSTG_00291</name>
</gene>
<accession>A0A0L0W4D7</accession>
<sequence>MTANPSNLQNGSMPTTVTNLRSQLCASGIPDGNSAFARSIHDFTRVVLGVEAANSDVPPSPPQSQLATFETPSNEASASSVILARFRSYLSEHNLSSLEVGGRINCIPIVCRQFFVQDMARVDVHHVSFAWDQDPDSPYNTWFASVIWKHWTFAKNTGLLYKYAISPSDDTAANGKKVMFRWIHGRQAELRQSARNLNWRQLKAAREKRSKRKKQLSDHRVDTCVALAVPAILTRIFMNPAATSDTEEDDAGNLYRMHVPWRSQELTQFAHKLDEATVERLRKQKGVRYVQRAKLLELRRRDPVNTPRVVPVPVSFPQNCYSPIFLQSRGQVAQGVLNAENQPCEFPAI</sequence>